<dbReference type="Gene3D" id="2.60.120.10">
    <property type="entry name" value="Jelly Rolls"/>
    <property type="match status" value="1"/>
</dbReference>
<dbReference type="InterPro" id="IPR047142">
    <property type="entry name" value="OryJ/VirC-like"/>
</dbReference>
<dbReference type="InterPro" id="IPR013096">
    <property type="entry name" value="Cupin_2"/>
</dbReference>
<evidence type="ECO:0000259" key="1">
    <source>
        <dbReference type="Pfam" id="PF07883"/>
    </source>
</evidence>
<sequence>MAWRIRRVVTGHDAHNRSAFLMDGLAPNIKEMASMPGVALTDLWETTSAPADNTGSEDAAARPVKLEPPSVGSILRIVEFPPDTMWKGADAAKAFESIGAGHAPDKHSDDPMRHKTSTIDYIIVLKGEIHAILDTGETLLKAGDVLVQRGTMHSWSVRGAEPCIVAAILIGAKPHP</sequence>
<dbReference type="PANTHER" id="PTHR36156">
    <property type="entry name" value="SLR2101 PROTEIN"/>
    <property type="match status" value="1"/>
</dbReference>
<evidence type="ECO:0000313" key="2">
    <source>
        <dbReference type="EMBL" id="MVQ32708.1"/>
    </source>
</evidence>
<feature type="domain" description="Cupin type-2" evidence="1">
    <location>
        <begin position="106"/>
        <end position="166"/>
    </location>
</feature>
<protein>
    <submittedName>
        <fullName evidence="2">Cupin domain-containing protein</fullName>
    </submittedName>
</protein>
<dbReference type="SUPFAM" id="SSF51182">
    <property type="entry name" value="RmlC-like cupins"/>
    <property type="match status" value="1"/>
</dbReference>
<dbReference type="EMBL" id="WSEL01000009">
    <property type="protein sequence ID" value="MVQ32708.1"/>
    <property type="molecule type" value="Genomic_DNA"/>
</dbReference>
<dbReference type="PANTHER" id="PTHR36156:SF2">
    <property type="entry name" value="CUPIN TYPE-2 DOMAIN-CONTAINING PROTEIN"/>
    <property type="match status" value="1"/>
</dbReference>
<dbReference type="Proteomes" id="UP000469385">
    <property type="component" value="Unassembled WGS sequence"/>
</dbReference>
<name>A0A6N8J0Z3_9BURK</name>
<dbReference type="InterPro" id="IPR014710">
    <property type="entry name" value="RmlC-like_jellyroll"/>
</dbReference>
<dbReference type="AlphaFoldDB" id="A0A6N8J0Z3"/>
<evidence type="ECO:0000313" key="3">
    <source>
        <dbReference type="Proteomes" id="UP000469385"/>
    </source>
</evidence>
<gene>
    <name evidence="2" type="ORF">GON04_24845</name>
</gene>
<comment type="caution">
    <text evidence="2">The sequence shown here is derived from an EMBL/GenBank/DDBJ whole genome shotgun (WGS) entry which is preliminary data.</text>
</comment>
<proteinExistence type="predicted"/>
<dbReference type="InterPro" id="IPR011051">
    <property type="entry name" value="RmlC_Cupin_sf"/>
</dbReference>
<accession>A0A6N8J0Z3</accession>
<reference evidence="2 3" key="1">
    <citation type="submission" date="2019-12" db="EMBL/GenBank/DDBJ databases">
        <authorList>
            <person name="Huq M.A."/>
        </authorList>
    </citation>
    <scope>NUCLEOTIDE SEQUENCE [LARGE SCALE GENOMIC DNA]</scope>
    <source>
        <strain evidence="2 3">MAH-25</strain>
    </source>
</reference>
<dbReference type="CDD" id="cd02231">
    <property type="entry name" value="cupin_BLL6423-like"/>
    <property type="match status" value="1"/>
</dbReference>
<organism evidence="2 3">
    <name type="scientific">Ramlibacter pinisoli</name>
    <dbReference type="NCBI Taxonomy" id="2682844"/>
    <lineage>
        <taxon>Bacteria</taxon>
        <taxon>Pseudomonadati</taxon>
        <taxon>Pseudomonadota</taxon>
        <taxon>Betaproteobacteria</taxon>
        <taxon>Burkholderiales</taxon>
        <taxon>Comamonadaceae</taxon>
        <taxon>Ramlibacter</taxon>
    </lineage>
</organism>
<dbReference type="Pfam" id="PF07883">
    <property type="entry name" value="Cupin_2"/>
    <property type="match status" value="1"/>
</dbReference>
<keyword evidence="3" id="KW-1185">Reference proteome</keyword>
<dbReference type="RefSeq" id="WP_157400638.1">
    <property type="nucleotide sequence ID" value="NZ_WSEL01000009.1"/>
</dbReference>